<dbReference type="InterPro" id="IPR002048">
    <property type="entry name" value="EF_hand_dom"/>
</dbReference>
<dbReference type="PROSITE" id="PS51465">
    <property type="entry name" value="KAZAL_2"/>
    <property type="match status" value="1"/>
</dbReference>
<keyword evidence="5 9" id="KW-0732">Signal</keyword>
<name>A0A8C4NA08_EPTBU</name>
<dbReference type="InterPro" id="IPR036058">
    <property type="entry name" value="Kazal_dom_sf"/>
</dbReference>
<evidence type="ECO:0000259" key="10">
    <source>
        <dbReference type="PROSITE" id="PS50222"/>
    </source>
</evidence>
<dbReference type="PROSITE" id="PS50222">
    <property type="entry name" value="EF_HAND_2"/>
    <property type="match status" value="1"/>
</dbReference>
<dbReference type="InterPro" id="IPR002350">
    <property type="entry name" value="Kazal_dom"/>
</dbReference>
<evidence type="ECO:0000256" key="1">
    <source>
        <dbReference type="ARBA" id="ARBA00004498"/>
    </source>
</evidence>
<dbReference type="Proteomes" id="UP000694388">
    <property type="component" value="Unplaced"/>
</dbReference>
<evidence type="ECO:0000256" key="8">
    <source>
        <dbReference type="ARBA" id="ARBA00023180"/>
    </source>
</evidence>
<evidence type="ECO:0000256" key="7">
    <source>
        <dbReference type="ARBA" id="ARBA00023157"/>
    </source>
</evidence>
<evidence type="ECO:0000256" key="3">
    <source>
        <dbReference type="ARBA" id="ARBA00022525"/>
    </source>
</evidence>
<dbReference type="GO" id="GO:0050840">
    <property type="term" value="F:extracellular matrix binding"/>
    <property type="evidence" value="ECO:0007669"/>
    <property type="project" value="TreeGrafter"/>
</dbReference>
<sequence length="321" mass="37320">MRRVLLLLFLAGLALAGPFSSDYVVEPEEDAEFALRDETGKDEEDIREDSFESDLLDLKDAEALEEDNEDLDYTSEEVAALMLEMQNPCDRHRCKRGRVCELGTDSKPVCVCHDSESCSTSEGMDEKVCGTDNRTYDSSCHLFAHKCSLDGTKKGRKLHLDYYGPCKKISECLPNELAQFPLRMRDWLKNVLIQMYEQDRDGTSFLNDKQRHKVKKIFEDEKRLKKGIHNMDLLARDFKKNYRMYIYPIHWQFAQLDIHPVNRYLTHSELSPLRAPLVPMEHCTTPFFKQCDNDGDRKISLEEWGRCFGLLIDDIEPELVF</sequence>
<feature type="domain" description="Kazal-like" evidence="11">
    <location>
        <begin position="104"/>
        <end position="168"/>
    </location>
</feature>
<dbReference type="GO" id="GO:0005615">
    <property type="term" value="C:extracellular space"/>
    <property type="evidence" value="ECO:0007669"/>
    <property type="project" value="InterPro"/>
</dbReference>
<comment type="subcellular location">
    <subcellularLocation>
        <location evidence="1">Secreted</location>
        <location evidence="1">Extracellular space</location>
        <location evidence="1">Extracellular matrix</location>
    </subcellularLocation>
</comment>
<dbReference type="GO" id="GO:0005509">
    <property type="term" value="F:calcium ion binding"/>
    <property type="evidence" value="ECO:0007669"/>
    <property type="project" value="InterPro"/>
</dbReference>
<feature type="signal peptide" evidence="9">
    <location>
        <begin position="1"/>
        <end position="16"/>
    </location>
</feature>
<evidence type="ECO:0000256" key="9">
    <source>
        <dbReference type="SAM" id="SignalP"/>
    </source>
</evidence>
<dbReference type="Gene3D" id="1.10.238.10">
    <property type="entry name" value="EF-hand"/>
    <property type="match status" value="1"/>
</dbReference>
<keyword evidence="3" id="KW-0964">Secreted</keyword>
<keyword evidence="7" id="KW-1015">Disulfide bond</keyword>
<evidence type="ECO:0000256" key="6">
    <source>
        <dbReference type="ARBA" id="ARBA00022837"/>
    </source>
</evidence>
<organism evidence="12 13">
    <name type="scientific">Eptatretus burgeri</name>
    <name type="common">Inshore hagfish</name>
    <dbReference type="NCBI Taxonomy" id="7764"/>
    <lineage>
        <taxon>Eukaryota</taxon>
        <taxon>Metazoa</taxon>
        <taxon>Chordata</taxon>
        <taxon>Craniata</taxon>
        <taxon>Vertebrata</taxon>
        <taxon>Cyclostomata</taxon>
        <taxon>Myxini</taxon>
        <taxon>Myxiniformes</taxon>
        <taxon>Myxinidae</taxon>
        <taxon>Eptatretinae</taxon>
        <taxon>Eptatretus</taxon>
    </lineage>
</organism>
<dbReference type="PANTHER" id="PTHR13866">
    <property type="entry name" value="SPARC OSTEONECTIN"/>
    <property type="match status" value="1"/>
</dbReference>
<dbReference type="SUPFAM" id="SSF47473">
    <property type="entry name" value="EF-hand"/>
    <property type="match status" value="1"/>
</dbReference>
<dbReference type="SUPFAM" id="SSF100895">
    <property type="entry name" value="Kazal-type serine protease inhibitors"/>
    <property type="match status" value="1"/>
</dbReference>
<keyword evidence="4" id="KW-0272">Extracellular matrix</keyword>
<dbReference type="InterPro" id="IPR018247">
    <property type="entry name" value="EF_Hand_1_Ca_BS"/>
</dbReference>
<keyword evidence="8" id="KW-0325">Glycoprotein</keyword>
<evidence type="ECO:0000259" key="11">
    <source>
        <dbReference type="PROSITE" id="PS51465"/>
    </source>
</evidence>
<dbReference type="Pfam" id="PF09289">
    <property type="entry name" value="FOLN"/>
    <property type="match status" value="1"/>
</dbReference>
<accession>A0A8C4NA08</accession>
<dbReference type="AlphaFoldDB" id="A0A8C4NA08"/>
<dbReference type="InterPro" id="IPR015369">
    <property type="entry name" value="Follistatin/Osteonectin_EGF"/>
</dbReference>
<dbReference type="Ensembl" id="ENSEBUT00000001553.1">
    <property type="protein sequence ID" value="ENSEBUP00000001231.1"/>
    <property type="gene ID" value="ENSEBUG00000001124.1"/>
</dbReference>
<dbReference type="FunFam" id="3.30.60.30:FF:000004">
    <property type="entry name" value="SPARC isoform 1"/>
    <property type="match status" value="1"/>
</dbReference>
<keyword evidence="13" id="KW-1185">Reference proteome</keyword>
<dbReference type="SMART" id="SM00280">
    <property type="entry name" value="KAZAL"/>
    <property type="match status" value="1"/>
</dbReference>
<reference evidence="12" key="2">
    <citation type="submission" date="2025-09" db="UniProtKB">
        <authorList>
            <consortium name="Ensembl"/>
        </authorList>
    </citation>
    <scope>IDENTIFICATION</scope>
</reference>
<evidence type="ECO:0000256" key="2">
    <source>
        <dbReference type="ARBA" id="ARBA00006404"/>
    </source>
</evidence>
<feature type="chain" id="PRO_5034776693" evidence="9">
    <location>
        <begin position="17"/>
        <end position="321"/>
    </location>
</feature>
<dbReference type="GO" id="GO:0005518">
    <property type="term" value="F:collagen binding"/>
    <property type="evidence" value="ECO:0007669"/>
    <property type="project" value="TreeGrafter"/>
</dbReference>
<feature type="domain" description="EF-hand" evidence="10">
    <location>
        <begin position="287"/>
        <end position="314"/>
    </location>
</feature>
<dbReference type="InterPro" id="IPR019577">
    <property type="entry name" value="SPARC/Testican_Ca-bd-dom"/>
</dbReference>
<dbReference type="SUPFAM" id="SSF57196">
    <property type="entry name" value="EGF/Laminin"/>
    <property type="match status" value="1"/>
</dbReference>
<evidence type="ECO:0000256" key="4">
    <source>
        <dbReference type="ARBA" id="ARBA00022530"/>
    </source>
</evidence>
<dbReference type="Pfam" id="PF10591">
    <property type="entry name" value="SPARC_Ca_bdg"/>
    <property type="match status" value="1"/>
</dbReference>
<keyword evidence="6" id="KW-0106">Calcium</keyword>
<dbReference type="PANTHER" id="PTHR13866:SF14">
    <property type="entry name" value="BM-40"/>
    <property type="match status" value="1"/>
</dbReference>
<evidence type="ECO:0000313" key="12">
    <source>
        <dbReference type="Ensembl" id="ENSEBUP00000001231.1"/>
    </source>
</evidence>
<dbReference type="GeneTree" id="ENSGT00510000046787"/>
<dbReference type="Pfam" id="PF07648">
    <property type="entry name" value="Kazal_2"/>
    <property type="match status" value="1"/>
</dbReference>
<dbReference type="FunFam" id="1.10.238.10:FF:000068">
    <property type="entry name" value="SPARC isoform 1"/>
    <property type="match status" value="1"/>
</dbReference>
<evidence type="ECO:0000256" key="5">
    <source>
        <dbReference type="ARBA" id="ARBA00022729"/>
    </source>
</evidence>
<dbReference type="Gene3D" id="3.30.60.30">
    <property type="match status" value="1"/>
</dbReference>
<reference evidence="12" key="1">
    <citation type="submission" date="2025-08" db="UniProtKB">
        <authorList>
            <consortium name="Ensembl"/>
        </authorList>
    </citation>
    <scope>IDENTIFICATION</scope>
</reference>
<dbReference type="PROSITE" id="PS00018">
    <property type="entry name" value="EF_HAND_1"/>
    <property type="match status" value="1"/>
</dbReference>
<evidence type="ECO:0000313" key="13">
    <source>
        <dbReference type="Proteomes" id="UP000694388"/>
    </source>
</evidence>
<proteinExistence type="inferred from homology"/>
<dbReference type="InterPro" id="IPR011992">
    <property type="entry name" value="EF-hand-dom_pair"/>
</dbReference>
<protein>
    <submittedName>
        <fullName evidence="12">Secreted protein, acidic, cysteine-rich (osteonectin)</fullName>
    </submittedName>
</protein>
<comment type="similarity">
    <text evidence="2">Belongs to the SPARC family.</text>
</comment>
<dbReference type="InterPro" id="IPR001999">
    <property type="entry name" value="Osteonectin_CS"/>
</dbReference>
<dbReference type="PROSITE" id="PS00613">
    <property type="entry name" value="OSTEONECTIN_2"/>
    <property type="match status" value="1"/>
</dbReference>